<dbReference type="VEuPathDB" id="VectorBase:MDOMA2_020227"/>
<dbReference type="InterPro" id="IPR001251">
    <property type="entry name" value="CRAL-TRIO_dom"/>
</dbReference>
<dbReference type="EnsemblMetazoa" id="MDOA013357-RA">
    <property type="protein sequence ID" value="MDOA013357-PA"/>
    <property type="gene ID" value="MDOA013357"/>
</dbReference>
<dbReference type="PANTHER" id="PTHR10174">
    <property type="entry name" value="ALPHA-TOCOPHEROL TRANSFER PROTEIN-RELATED"/>
    <property type="match status" value="1"/>
</dbReference>
<reference evidence="2" key="1">
    <citation type="submission" date="2020-05" db="UniProtKB">
        <authorList>
            <consortium name="EnsemblMetazoa"/>
        </authorList>
    </citation>
    <scope>IDENTIFICATION</scope>
    <source>
        <strain evidence="2">Aabys</strain>
    </source>
</reference>
<dbReference type="Pfam" id="PF00650">
    <property type="entry name" value="CRAL_TRIO"/>
    <property type="match status" value="1"/>
</dbReference>
<dbReference type="CDD" id="cd00170">
    <property type="entry name" value="SEC14"/>
    <property type="match status" value="1"/>
</dbReference>
<proteinExistence type="predicted"/>
<dbReference type="VEuPathDB" id="VectorBase:MDOA013357"/>
<dbReference type="SUPFAM" id="SSF46938">
    <property type="entry name" value="CRAL/TRIO N-terminal domain"/>
    <property type="match status" value="1"/>
</dbReference>
<dbReference type="SUPFAM" id="SSF52087">
    <property type="entry name" value="CRAL/TRIO domain"/>
    <property type="match status" value="1"/>
</dbReference>
<dbReference type="SMART" id="SM00516">
    <property type="entry name" value="SEC14"/>
    <property type="match status" value="1"/>
</dbReference>
<name>A0A1I8NAW7_MUSDO</name>
<dbReference type="InterPro" id="IPR036865">
    <property type="entry name" value="CRAL-TRIO_dom_sf"/>
</dbReference>
<dbReference type="PANTHER" id="PTHR10174:SF216">
    <property type="entry name" value="CRAL-TRIO DOMAIN-CONTAINING PROTEIN-RELATED"/>
    <property type="match status" value="1"/>
</dbReference>
<dbReference type="GO" id="GO:0016020">
    <property type="term" value="C:membrane"/>
    <property type="evidence" value="ECO:0007669"/>
    <property type="project" value="TreeGrafter"/>
</dbReference>
<protein>
    <recommendedName>
        <fullName evidence="1">CRAL-TRIO domain-containing protein</fullName>
    </recommendedName>
</protein>
<dbReference type="Gene3D" id="3.40.525.10">
    <property type="entry name" value="CRAL-TRIO lipid binding domain"/>
    <property type="match status" value="1"/>
</dbReference>
<dbReference type="Gene3D" id="1.10.8.20">
    <property type="entry name" value="N-terminal domain of phosphatidylinositol transfer protein sec14p"/>
    <property type="match status" value="1"/>
</dbReference>
<dbReference type="InterPro" id="IPR036273">
    <property type="entry name" value="CRAL/TRIO_N_dom_sf"/>
</dbReference>
<sequence>MRPLSPTLAEIARRDLNETPERIQQDLHILREWIRKQRHLRARTSDEFLIAFLRRCRYSLEETKRRIDRFFTFYNIFPEVYRNRCITRRIFDINRMGVHYYPEFPKCSDKSAILIARFGQFDPINYNVKEIFQFIMMAMEMISLENDYATVAGVSQILDLHNIKYEHLQRFDRSIFQRYFAWLQECCPLRIKEVYVINASKEIQRHINMMSILLKNQKFQTVHVLKTMDDLYAHIPKCNLPEEYGGSNGHIAECIAYMEDLLQNYRNYFDEDPLYGVSEELRTGDVVTYEAEFGLYGTFRQLPFD</sequence>
<accession>A0A1I8NAW7</accession>
<evidence type="ECO:0000313" key="2">
    <source>
        <dbReference type="EnsemblMetazoa" id="MDOA013357-PA"/>
    </source>
</evidence>
<dbReference type="Gene3D" id="1.20.5.1200">
    <property type="entry name" value="Alpha-tocopherol transfer"/>
    <property type="match status" value="1"/>
</dbReference>
<feature type="domain" description="CRAL-TRIO" evidence="1">
    <location>
        <begin position="109"/>
        <end position="252"/>
    </location>
</feature>
<gene>
    <name evidence="2" type="primary">101888046</name>
</gene>
<dbReference type="AlphaFoldDB" id="A0A1I8NAW7"/>
<evidence type="ECO:0000259" key="1">
    <source>
        <dbReference type="PROSITE" id="PS50191"/>
    </source>
</evidence>
<dbReference type="PROSITE" id="PS50191">
    <property type="entry name" value="CRAL_TRIO"/>
    <property type="match status" value="1"/>
</dbReference>
<dbReference type="eggNOG" id="KOG1471">
    <property type="taxonomic scope" value="Eukaryota"/>
</dbReference>
<organism evidence="2">
    <name type="scientific">Musca domestica</name>
    <name type="common">House fly</name>
    <dbReference type="NCBI Taxonomy" id="7370"/>
    <lineage>
        <taxon>Eukaryota</taxon>
        <taxon>Metazoa</taxon>
        <taxon>Ecdysozoa</taxon>
        <taxon>Arthropoda</taxon>
        <taxon>Hexapoda</taxon>
        <taxon>Insecta</taxon>
        <taxon>Pterygota</taxon>
        <taxon>Neoptera</taxon>
        <taxon>Endopterygota</taxon>
        <taxon>Diptera</taxon>
        <taxon>Brachycera</taxon>
        <taxon>Muscomorpha</taxon>
        <taxon>Muscoidea</taxon>
        <taxon>Muscidae</taxon>
        <taxon>Musca</taxon>
    </lineage>
</organism>
<dbReference type="RefSeq" id="XP_005175258.2">
    <property type="nucleotide sequence ID" value="XM_005175201.3"/>
</dbReference>
<dbReference type="KEGG" id="mde:101888046"/>
<dbReference type="GO" id="GO:1902936">
    <property type="term" value="F:phosphatidylinositol bisphosphate binding"/>
    <property type="evidence" value="ECO:0007669"/>
    <property type="project" value="TreeGrafter"/>
</dbReference>
<dbReference type="OrthoDB" id="6575879at2759"/>